<evidence type="ECO:0000313" key="3">
    <source>
        <dbReference type="EMBL" id="KYN28553.1"/>
    </source>
</evidence>
<dbReference type="STRING" id="471704.A0A151JP44"/>
<feature type="compositionally biased region" description="Polar residues" evidence="1">
    <location>
        <begin position="178"/>
        <end position="188"/>
    </location>
</feature>
<feature type="domain" description="DUF5641" evidence="2">
    <location>
        <begin position="384"/>
        <end position="477"/>
    </location>
</feature>
<dbReference type="Pfam" id="PF18701">
    <property type="entry name" value="DUF5641"/>
    <property type="match status" value="1"/>
</dbReference>
<evidence type="ECO:0000259" key="2">
    <source>
        <dbReference type="Pfam" id="PF18701"/>
    </source>
</evidence>
<dbReference type="InterPro" id="IPR040676">
    <property type="entry name" value="DUF5641"/>
</dbReference>
<evidence type="ECO:0000313" key="4">
    <source>
        <dbReference type="Proteomes" id="UP000078492"/>
    </source>
</evidence>
<gene>
    <name evidence="3" type="ORF">ALC57_02032</name>
</gene>
<dbReference type="EMBL" id="KQ978763">
    <property type="protein sequence ID" value="KYN28553.1"/>
    <property type="molecule type" value="Genomic_DNA"/>
</dbReference>
<sequence>IEIIIGADLYSSVLLPGLRSGSADRPAAQNSIFGWIISGTISTNSSSSVCHMSVHHTILNANLDDKIRRFWEVERLPSKSDIATEYRKFLLEYENLGHIAFRVISASSFKESSMWWQGPEWLTSSQWPDVNRQQDFETSLEECSNVFVQTLYSESEWDLLLATIENDQNEQENRITKQRSPGNETSSIPPDVVAVDEYQNERTFWLSFIQQNLFRDDCDDVVRLQNSSTVAKTSTLISLNPFLDENDLLHVGGRLRKLKFSYNVKYRLLCKQQEMIHNYAASCRATESVSTSYLLPLLTFLWEAGVRSVKYHLKRVIGSHTLTFEELMTLLCQIEACLNSRPIAPMSDNLDDYSCLTPSHLLIGYAITATPVPTLLETKETRLTRWQLVKEKSEIIWKAWSNDYLHGLQQHSKWRVAQKLARVGRLVLLRDPLAPPCKWKLGRIIECHVGDDGLTRVVTVKTSISTYKRSIVKLCFLPVELNKAFT</sequence>
<accession>A0A151JP44</accession>
<evidence type="ECO:0000256" key="1">
    <source>
        <dbReference type="SAM" id="MobiDB-lite"/>
    </source>
</evidence>
<feature type="region of interest" description="Disordered" evidence="1">
    <location>
        <begin position="170"/>
        <end position="190"/>
    </location>
</feature>
<name>A0A151JP44_9HYME</name>
<feature type="non-terminal residue" evidence="3">
    <location>
        <position position="1"/>
    </location>
</feature>
<organism evidence="3 4">
    <name type="scientific">Trachymyrmex cornetzi</name>
    <dbReference type="NCBI Taxonomy" id="471704"/>
    <lineage>
        <taxon>Eukaryota</taxon>
        <taxon>Metazoa</taxon>
        <taxon>Ecdysozoa</taxon>
        <taxon>Arthropoda</taxon>
        <taxon>Hexapoda</taxon>
        <taxon>Insecta</taxon>
        <taxon>Pterygota</taxon>
        <taxon>Neoptera</taxon>
        <taxon>Endopterygota</taxon>
        <taxon>Hymenoptera</taxon>
        <taxon>Apocrita</taxon>
        <taxon>Aculeata</taxon>
        <taxon>Formicoidea</taxon>
        <taxon>Formicidae</taxon>
        <taxon>Myrmicinae</taxon>
        <taxon>Trachymyrmex</taxon>
    </lineage>
</organism>
<dbReference type="PANTHER" id="PTHR47331">
    <property type="entry name" value="PHD-TYPE DOMAIN-CONTAINING PROTEIN"/>
    <property type="match status" value="1"/>
</dbReference>
<dbReference type="Proteomes" id="UP000078492">
    <property type="component" value="Unassembled WGS sequence"/>
</dbReference>
<reference evidence="3 4" key="1">
    <citation type="submission" date="2015-09" db="EMBL/GenBank/DDBJ databases">
        <title>Trachymyrmex cornetzi WGS genome.</title>
        <authorList>
            <person name="Nygaard S."/>
            <person name="Hu H."/>
            <person name="Boomsma J."/>
            <person name="Zhang G."/>
        </authorList>
    </citation>
    <scope>NUCLEOTIDE SEQUENCE [LARGE SCALE GENOMIC DNA]</scope>
    <source>
        <strain evidence="3">Tcor2-1</strain>
        <tissue evidence="3">Whole body</tissue>
    </source>
</reference>
<protein>
    <recommendedName>
        <fullName evidence="2">DUF5641 domain-containing protein</fullName>
    </recommendedName>
</protein>
<proteinExistence type="predicted"/>
<dbReference type="AlphaFoldDB" id="A0A151JP44"/>
<keyword evidence="4" id="KW-1185">Reference proteome</keyword>